<gene>
    <name evidence="2" type="ORF">Z045_21545</name>
</gene>
<dbReference type="SUPFAM" id="SSF54427">
    <property type="entry name" value="NTF2-like"/>
    <property type="match status" value="1"/>
</dbReference>
<comment type="caution">
    <text evidence="2">The sequence shown here is derived from an EMBL/GenBank/DDBJ whole genome shotgun (WGS) entry which is preliminary data.</text>
</comment>
<dbReference type="RefSeq" id="WP_060653853.1">
    <property type="nucleotide sequence ID" value="NZ_AZXY01000013.1"/>
</dbReference>
<keyword evidence="2" id="KW-0223">Dioxygenase</keyword>
<dbReference type="PATRIC" id="fig|1441730.3.peg.4511"/>
<organism evidence="2 3">
    <name type="scientific">Rhodococcus pyridinivorans KG-16</name>
    <dbReference type="NCBI Taxonomy" id="1441730"/>
    <lineage>
        <taxon>Bacteria</taxon>
        <taxon>Bacillati</taxon>
        <taxon>Actinomycetota</taxon>
        <taxon>Actinomycetes</taxon>
        <taxon>Mycobacteriales</taxon>
        <taxon>Nocardiaceae</taxon>
        <taxon>Rhodococcus</taxon>
    </lineage>
</organism>
<dbReference type="Gene3D" id="3.10.450.50">
    <property type="match status" value="1"/>
</dbReference>
<dbReference type="InterPro" id="IPR037401">
    <property type="entry name" value="SnoaL-like"/>
</dbReference>
<evidence type="ECO:0000259" key="1">
    <source>
        <dbReference type="PROSITE" id="PS51819"/>
    </source>
</evidence>
<feature type="domain" description="VOC" evidence="1">
    <location>
        <begin position="5"/>
        <end position="120"/>
    </location>
</feature>
<dbReference type="InterPro" id="IPR032710">
    <property type="entry name" value="NTF2-like_dom_sf"/>
</dbReference>
<keyword evidence="2" id="KW-0560">Oxidoreductase</keyword>
<evidence type="ECO:0000313" key="2">
    <source>
        <dbReference type="EMBL" id="KSZ56655.1"/>
    </source>
</evidence>
<evidence type="ECO:0000313" key="3">
    <source>
        <dbReference type="Proteomes" id="UP000053060"/>
    </source>
</evidence>
<dbReference type="Pfam" id="PF13474">
    <property type="entry name" value="SnoaL_3"/>
    <property type="match status" value="1"/>
</dbReference>
<dbReference type="AlphaFoldDB" id="A0A0V9UF92"/>
<sequence length="262" mass="28925">MFATSPAFSGFSVDDIPAASKFYGGVLGLRISEDHGMLVLHLDGGREVLVYPKPDHTPASFTILNFPTSDIEKAVDELAARGVRFERYEGVDERGIFRAEGPPIAWFKDPAGNVLSVLRSEDESDETRIRALLDEYVAALDAKDVDRLCACYAPGTALFDLAPPLRKTAPDAQMWKEWFSGFDGPLDCEIRDTTIRSAGDLAFCHGLSRLSARTTEGESFTLWFRITFGLQRLGGGWRIVHEHQSVPFLMDGSFLAATDLTE</sequence>
<reference evidence="3" key="1">
    <citation type="submission" date="2015-01" db="EMBL/GenBank/DDBJ databases">
        <title>Draft genome sequence of Rhodococcus pyridinivorans strain KG-16, a hydrocarbon-degrading bacterium.</title>
        <authorList>
            <person name="Aggarwal R.K."/>
            <person name="Dawar C."/>
        </authorList>
    </citation>
    <scope>NUCLEOTIDE SEQUENCE [LARGE SCALE GENOMIC DNA]</scope>
    <source>
        <strain evidence="3">KG-16</strain>
    </source>
</reference>
<dbReference type="Gene3D" id="3.10.180.10">
    <property type="entry name" value="2,3-Dihydroxybiphenyl 1,2-Dioxygenase, domain 1"/>
    <property type="match status" value="1"/>
</dbReference>
<protein>
    <submittedName>
        <fullName evidence="2">Glyoxalase/bleomycin resistance protein/dioxygenase</fullName>
    </submittedName>
</protein>
<dbReference type="GO" id="GO:0051213">
    <property type="term" value="F:dioxygenase activity"/>
    <property type="evidence" value="ECO:0007669"/>
    <property type="project" value="UniProtKB-KW"/>
</dbReference>
<accession>A0A0V9UF92</accession>
<dbReference type="InterPro" id="IPR004360">
    <property type="entry name" value="Glyas_Fos-R_dOase_dom"/>
</dbReference>
<proteinExistence type="predicted"/>
<dbReference type="EMBL" id="AZXY01000013">
    <property type="protein sequence ID" value="KSZ56655.1"/>
    <property type="molecule type" value="Genomic_DNA"/>
</dbReference>
<dbReference type="PROSITE" id="PS51819">
    <property type="entry name" value="VOC"/>
    <property type="match status" value="1"/>
</dbReference>
<dbReference type="Proteomes" id="UP000053060">
    <property type="component" value="Unassembled WGS sequence"/>
</dbReference>
<name>A0A0V9UF92_9NOCA</name>
<dbReference type="InterPro" id="IPR037523">
    <property type="entry name" value="VOC_core"/>
</dbReference>
<reference evidence="2 3" key="2">
    <citation type="journal article" date="2016" name="Genome Announc.">
        <title>Draft Genome Sequence of a Versatile Hydrocarbon-Degrading Bacterium, Rhodococcus pyridinivorans Strain KG-16, Collected from Oil Fields in India.</title>
        <authorList>
            <person name="Aggarwal R.K."/>
            <person name="Dawar C."/>
            <person name="Phanindranath R."/>
            <person name="Mutnuri L."/>
            <person name="Dayal A.M."/>
        </authorList>
    </citation>
    <scope>NUCLEOTIDE SEQUENCE [LARGE SCALE GENOMIC DNA]</scope>
    <source>
        <strain evidence="2 3">KG-16</strain>
    </source>
</reference>
<dbReference type="Pfam" id="PF00903">
    <property type="entry name" value="Glyoxalase"/>
    <property type="match status" value="1"/>
</dbReference>
<dbReference type="SUPFAM" id="SSF54593">
    <property type="entry name" value="Glyoxalase/Bleomycin resistance protein/Dihydroxybiphenyl dioxygenase"/>
    <property type="match status" value="1"/>
</dbReference>
<dbReference type="InterPro" id="IPR029068">
    <property type="entry name" value="Glyas_Bleomycin-R_OHBP_Dase"/>
</dbReference>